<dbReference type="InterPro" id="IPR050111">
    <property type="entry name" value="C-type_lectin/snaclec_domain"/>
</dbReference>
<evidence type="ECO:0000313" key="5">
    <source>
        <dbReference type="Proteomes" id="UP001159405"/>
    </source>
</evidence>
<evidence type="ECO:0000256" key="1">
    <source>
        <dbReference type="SAM" id="MobiDB-lite"/>
    </source>
</evidence>
<organism evidence="4 5">
    <name type="scientific">Porites lobata</name>
    <dbReference type="NCBI Taxonomy" id="104759"/>
    <lineage>
        <taxon>Eukaryota</taxon>
        <taxon>Metazoa</taxon>
        <taxon>Cnidaria</taxon>
        <taxon>Anthozoa</taxon>
        <taxon>Hexacorallia</taxon>
        <taxon>Scleractinia</taxon>
        <taxon>Fungiina</taxon>
        <taxon>Poritidae</taxon>
        <taxon>Porites</taxon>
    </lineage>
</organism>
<dbReference type="CDD" id="cd00037">
    <property type="entry name" value="CLECT"/>
    <property type="match status" value="1"/>
</dbReference>
<evidence type="ECO:0000259" key="3">
    <source>
        <dbReference type="PROSITE" id="PS50041"/>
    </source>
</evidence>
<dbReference type="Proteomes" id="UP001159405">
    <property type="component" value="Unassembled WGS sequence"/>
</dbReference>
<proteinExistence type="predicted"/>
<feature type="region of interest" description="Disordered" evidence="1">
    <location>
        <begin position="364"/>
        <end position="416"/>
    </location>
</feature>
<dbReference type="Gene3D" id="3.10.100.10">
    <property type="entry name" value="Mannose-Binding Protein A, subunit A"/>
    <property type="match status" value="1"/>
</dbReference>
<keyword evidence="2" id="KW-1133">Transmembrane helix</keyword>
<comment type="caution">
    <text evidence="4">The sequence shown here is derived from an EMBL/GenBank/DDBJ whole genome shotgun (WGS) entry which is preliminary data.</text>
</comment>
<gene>
    <name evidence="4" type="ORF">PLOB_00046887</name>
</gene>
<dbReference type="SMART" id="SM00034">
    <property type="entry name" value="CLECT"/>
    <property type="match status" value="1"/>
</dbReference>
<dbReference type="InterPro" id="IPR016186">
    <property type="entry name" value="C-type_lectin-like/link_sf"/>
</dbReference>
<dbReference type="PROSITE" id="PS50041">
    <property type="entry name" value="C_TYPE_LECTIN_2"/>
    <property type="match status" value="1"/>
</dbReference>
<dbReference type="PANTHER" id="PTHR22803">
    <property type="entry name" value="MANNOSE, PHOSPHOLIPASE, LECTIN RECEPTOR RELATED"/>
    <property type="match status" value="1"/>
</dbReference>
<evidence type="ECO:0000256" key="2">
    <source>
        <dbReference type="SAM" id="Phobius"/>
    </source>
</evidence>
<name>A0ABN8PRW8_9CNID</name>
<feature type="non-terminal residue" evidence="4">
    <location>
        <position position="1"/>
    </location>
</feature>
<dbReference type="InterPro" id="IPR001304">
    <property type="entry name" value="C-type_lectin-like"/>
</dbReference>
<keyword evidence="2" id="KW-0472">Membrane</keyword>
<evidence type="ECO:0000313" key="4">
    <source>
        <dbReference type="EMBL" id="CAH3148936.1"/>
    </source>
</evidence>
<feature type="transmembrane region" description="Helical" evidence="2">
    <location>
        <begin position="207"/>
        <end position="233"/>
    </location>
</feature>
<feature type="transmembrane region" description="Helical" evidence="2">
    <location>
        <begin position="12"/>
        <end position="36"/>
    </location>
</feature>
<protein>
    <recommendedName>
        <fullName evidence="3">C-type lectin domain-containing protein</fullName>
    </recommendedName>
</protein>
<dbReference type="InterPro" id="IPR016187">
    <property type="entry name" value="CTDL_fold"/>
</dbReference>
<sequence>HRLQHIIYSEGLSQIVIGVTMGLKLLYGIMLIALFINEATPKTCSCFSIHEEGVTWPDARKSCQYHGGDLVSIETEHEWQVLKGQIENRTNRFNNSWYIGLRMKSRGIWTWVSGKPLTLNQWHGWKPRDGAPYAVMTKTFSPGTKGLFRNVKGSIFAGFICEKPVECSSKRVICEEQGNIVQSRETSKRRNSESVVMVEKGQPPNGYIHWTVAVIPLSSVIAALLCVIAFLLWRLKYKTRKQIETQITVSPMHYDVQTRSILKEVRSNVKNGQVSNTATRVHFQEPNKDTATGKSVDMADGTSLLPNLGDRSIPRRLAVKRKSNYNELEEKYQLDKGDGEVTNKVDYAIMRRLAIRRKNSDELDSKYPLNKSEHEAEKEEKENVNSYENKGYRHDAGDTLPKSPQGSDYKELHEVV</sequence>
<feature type="domain" description="C-type lectin" evidence="3">
    <location>
        <begin position="46"/>
        <end position="162"/>
    </location>
</feature>
<dbReference type="EMBL" id="CALNXK010000085">
    <property type="protein sequence ID" value="CAH3148936.1"/>
    <property type="molecule type" value="Genomic_DNA"/>
</dbReference>
<keyword evidence="2" id="KW-0812">Transmembrane</keyword>
<feature type="compositionally biased region" description="Basic and acidic residues" evidence="1">
    <location>
        <begin position="364"/>
        <end position="383"/>
    </location>
</feature>
<keyword evidence="5" id="KW-1185">Reference proteome</keyword>
<reference evidence="4 5" key="1">
    <citation type="submission" date="2022-05" db="EMBL/GenBank/DDBJ databases">
        <authorList>
            <consortium name="Genoscope - CEA"/>
            <person name="William W."/>
        </authorList>
    </citation>
    <scope>NUCLEOTIDE SEQUENCE [LARGE SCALE GENOMIC DNA]</scope>
</reference>
<accession>A0ABN8PRW8</accession>
<dbReference type="SUPFAM" id="SSF56436">
    <property type="entry name" value="C-type lectin-like"/>
    <property type="match status" value="1"/>
</dbReference>
<dbReference type="Pfam" id="PF00059">
    <property type="entry name" value="Lectin_C"/>
    <property type="match status" value="1"/>
</dbReference>